<gene>
    <name evidence="6" type="ORF">AVDCRST_MAG56-2027</name>
</gene>
<dbReference type="GO" id="GO:0016987">
    <property type="term" value="F:sigma factor activity"/>
    <property type="evidence" value="ECO:0007669"/>
    <property type="project" value="UniProtKB-KW"/>
</dbReference>
<keyword evidence="3" id="KW-0731">Sigma factor</keyword>
<organism evidence="6">
    <name type="scientific">uncultured Cytophagales bacterium</name>
    <dbReference type="NCBI Taxonomy" id="158755"/>
    <lineage>
        <taxon>Bacteria</taxon>
        <taxon>Pseudomonadati</taxon>
        <taxon>Bacteroidota</taxon>
        <taxon>Sphingobacteriia</taxon>
        <taxon>Sphingobacteriales</taxon>
        <taxon>environmental samples</taxon>
    </lineage>
</organism>
<feature type="domain" description="RNA polymerase sigma-70 region 2" evidence="5">
    <location>
        <begin position="34"/>
        <end position="100"/>
    </location>
</feature>
<dbReference type="PANTHER" id="PTHR43133:SF46">
    <property type="entry name" value="RNA POLYMERASE SIGMA-70 FACTOR ECF SUBFAMILY"/>
    <property type="match status" value="1"/>
</dbReference>
<protein>
    <recommendedName>
        <fullName evidence="5">RNA polymerase sigma-70 region 2 domain-containing protein</fullName>
    </recommendedName>
</protein>
<dbReference type="PANTHER" id="PTHR43133">
    <property type="entry name" value="RNA POLYMERASE ECF-TYPE SIGMA FACTO"/>
    <property type="match status" value="1"/>
</dbReference>
<dbReference type="InterPro" id="IPR014284">
    <property type="entry name" value="RNA_pol_sigma-70_dom"/>
</dbReference>
<evidence type="ECO:0000256" key="1">
    <source>
        <dbReference type="ARBA" id="ARBA00010641"/>
    </source>
</evidence>
<dbReference type="Pfam" id="PF04542">
    <property type="entry name" value="Sigma70_r2"/>
    <property type="match status" value="1"/>
</dbReference>
<evidence type="ECO:0000256" key="2">
    <source>
        <dbReference type="ARBA" id="ARBA00023015"/>
    </source>
</evidence>
<dbReference type="SUPFAM" id="SSF88659">
    <property type="entry name" value="Sigma3 and sigma4 domains of RNA polymerase sigma factors"/>
    <property type="match status" value="1"/>
</dbReference>
<dbReference type="AlphaFoldDB" id="A0A6J4ICL9"/>
<dbReference type="InterPro" id="IPR007627">
    <property type="entry name" value="RNA_pol_sigma70_r2"/>
</dbReference>
<dbReference type="InterPro" id="IPR039425">
    <property type="entry name" value="RNA_pol_sigma-70-like"/>
</dbReference>
<keyword evidence="4" id="KW-0804">Transcription</keyword>
<comment type="similarity">
    <text evidence="1">Belongs to the sigma-70 factor family. ECF subfamily.</text>
</comment>
<name>A0A6J4ICL9_9SPHI</name>
<dbReference type="Gene3D" id="1.10.10.10">
    <property type="entry name" value="Winged helix-like DNA-binding domain superfamily/Winged helix DNA-binding domain"/>
    <property type="match status" value="1"/>
</dbReference>
<dbReference type="Gene3D" id="1.10.1740.10">
    <property type="match status" value="1"/>
</dbReference>
<dbReference type="GO" id="GO:0006352">
    <property type="term" value="P:DNA-templated transcription initiation"/>
    <property type="evidence" value="ECO:0007669"/>
    <property type="project" value="InterPro"/>
</dbReference>
<dbReference type="SUPFAM" id="SSF88946">
    <property type="entry name" value="Sigma2 domain of RNA polymerase sigma factors"/>
    <property type="match status" value="1"/>
</dbReference>
<dbReference type="NCBIfam" id="TIGR02937">
    <property type="entry name" value="sigma70-ECF"/>
    <property type="match status" value="1"/>
</dbReference>
<keyword evidence="2" id="KW-0805">Transcription regulation</keyword>
<dbReference type="EMBL" id="CADCTQ010000168">
    <property type="protein sequence ID" value="CAA9248809.1"/>
    <property type="molecule type" value="Genomic_DNA"/>
</dbReference>
<dbReference type="InterPro" id="IPR013324">
    <property type="entry name" value="RNA_pol_sigma_r3/r4-like"/>
</dbReference>
<evidence type="ECO:0000256" key="3">
    <source>
        <dbReference type="ARBA" id="ARBA00023082"/>
    </source>
</evidence>
<proteinExistence type="inferred from homology"/>
<dbReference type="InterPro" id="IPR036388">
    <property type="entry name" value="WH-like_DNA-bd_sf"/>
</dbReference>
<reference evidence="6" key="1">
    <citation type="submission" date="2020-02" db="EMBL/GenBank/DDBJ databases">
        <authorList>
            <person name="Meier V. D."/>
        </authorList>
    </citation>
    <scope>NUCLEOTIDE SEQUENCE</scope>
    <source>
        <strain evidence="6">AVDCRST_MAG56</strain>
    </source>
</reference>
<evidence type="ECO:0000256" key="4">
    <source>
        <dbReference type="ARBA" id="ARBA00023163"/>
    </source>
</evidence>
<accession>A0A6J4ICL9</accession>
<evidence type="ECO:0000313" key="6">
    <source>
        <dbReference type="EMBL" id="CAA9248809.1"/>
    </source>
</evidence>
<sequence length="198" mass="22478">MIFKSFKKGYTDPQLLSDIRSADAEANNRAFAFLYRRYFEPFGHFVRNHGGGGEEAKDVFQEGIIIFYKKVKAGEEIGYPATFFFSVCKHLWLDRARQKANRDRIARTLPGEPAAPDDLEASLESERNAVLLGLLDKLGEGCCEVLLGFYYEKKNMLELAGEMGYASEAVAKNKKSNCLKKLREMVLGNRNYLDVLKQ</sequence>
<dbReference type="InterPro" id="IPR013325">
    <property type="entry name" value="RNA_pol_sigma_r2"/>
</dbReference>
<evidence type="ECO:0000259" key="5">
    <source>
        <dbReference type="Pfam" id="PF04542"/>
    </source>
</evidence>